<evidence type="ECO:0000313" key="1">
    <source>
        <dbReference type="EMBL" id="KAJ2970707.1"/>
    </source>
</evidence>
<dbReference type="Proteomes" id="UP001143910">
    <property type="component" value="Unassembled WGS sequence"/>
</dbReference>
<proteinExistence type="predicted"/>
<dbReference type="EMBL" id="JANJQO010001485">
    <property type="protein sequence ID" value="KAJ2970707.1"/>
    <property type="molecule type" value="Genomic_DNA"/>
</dbReference>
<name>A0ACC1MUN1_9HYPO</name>
<sequence>MLTKQVPATETPASGPGPTQPSSYADLHPPSPLLQGKNRETVTQSVQCPQPSAIPGLYENAHNGTSNIGAPAQVAALRSEPGSRTSPESSSQGGQNRRKNRRKKRKSDRQGLDNQQSFENSPQHIKSEPRSPSPIVGPSYLRPNKRQRHLKPQSRNTAFDEMAYDPAMPSVPANGNEGPQQPSYRQEQPSIGYEGSAVYSATGDGISTGAKASREYVTERVITDDGYRREYVSQPALPYEYSRGSHISRPVQQIVSRRDAYQDSPLSYRSSPQATRYSVLPEGDAFHEAARSQPARILVDAYGREYFEPATQIIRHSIAPSPLPVETERVYERAPPQPVSRYQGQGPFEERGYMFAQPASPYNAPRRIITQPEYITFDNRDGRYREFSARPLAASGEFVQVRSQEHRAYADGGREYISRASSMHPAEQTRISSGLGPYGHTSGVRPEASGVIYGIDPGLPLSGIKRYGPWPTSQGVVEREGGSGGFAATAANEGTRSRSALGQDPMYGRGNRSEGFR</sequence>
<organism evidence="1 2">
    <name type="scientific">Zarea fungicola</name>
    <dbReference type="NCBI Taxonomy" id="93591"/>
    <lineage>
        <taxon>Eukaryota</taxon>
        <taxon>Fungi</taxon>
        <taxon>Dikarya</taxon>
        <taxon>Ascomycota</taxon>
        <taxon>Pezizomycotina</taxon>
        <taxon>Sordariomycetes</taxon>
        <taxon>Hypocreomycetidae</taxon>
        <taxon>Hypocreales</taxon>
        <taxon>Cordycipitaceae</taxon>
        <taxon>Zarea</taxon>
    </lineage>
</organism>
<comment type="caution">
    <text evidence="1">The sequence shown here is derived from an EMBL/GenBank/DDBJ whole genome shotgun (WGS) entry which is preliminary data.</text>
</comment>
<keyword evidence="2" id="KW-1185">Reference proteome</keyword>
<protein>
    <submittedName>
        <fullName evidence="1">Uncharacterized protein</fullName>
    </submittedName>
</protein>
<reference evidence="1" key="1">
    <citation type="submission" date="2022-08" db="EMBL/GenBank/DDBJ databases">
        <title>Genome Sequence of Lecanicillium fungicola.</title>
        <authorList>
            <person name="Buettner E."/>
        </authorList>
    </citation>
    <scope>NUCLEOTIDE SEQUENCE</scope>
    <source>
        <strain evidence="1">Babe33</strain>
    </source>
</reference>
<evidence type="ECO:0000313" key="2">
    <source>
        <dbReference type="Proteomes" id="UP001143910"/>
    </source>
</evidence>
<accession>A0ACC1MUN1</accession>
<gene>
    <name evidence="1" type="ORF">NQ176_g8055</name>
</gene>